<organism evidence="3 4">
    <name type="scientific">Talaromyces amestolkiae</name>
    <dbReference type="NCBI Taxonomy" id="1196081"/>
    <lineage>
        <taxon>Eukaryota</taxon>
        <taxon>Fungi</taxon>
        <taxon>Dikarya</taxon>
        <taxon>Ascomycota</taxon>
        <taxon>Pezizomycotina</taxon>
        <taxon>Eurotiomycetes</taxon>
        <taxon>Eurotiomycetidae</taxon>
        <taxon>Eurotiales</taxon>
        <taxon>Trichocomaceae</taxon>
        <taxon>Talaromyces</taxon>
        <taxon>Talaromyces sect. Talaromyces</taxon>
    </lineage>
</organism>
<protein>
    <submittedName>
        <fullName evidence="3">Uncharacterized protein</fullName>
    </submittedName>
</protein>
<keyword evidence="4" id="KW-1185">Reference proteome</keyword>
<feature type="compositionally biased region" description="Basic and acidic residues" evidence="1">
    <location>
        <begin position="172"/>
        <end position="181"/>
    </location>
</feature>
<dbReference type="GeneID" id="63798742"/>
<feature type="chain" id="PRO_5016841771" evidence="2">
    <location>
        <begin position="23"/>
        <end position="407"/>
    </location>
</feature>
<feature type="compositionally biased region" description="Basic and acidic residues" evidence="1">
    <location>
        <begin position="141"/>
        <end position="153"/>
    </location>
</feature>
<sequence>MRFPVSQAVFLSLLASSQLVQGFQPGVEARDLEKKYVGSPSTLASRWAQLVSSIDARHHTEAQIAAKEAAAAKNAKNGKRDPHHTEAQIAAKEAAAAKASKNGKRDPHHTEAQIAAKEAAAKGKATNSTATTKTHHHKGAKDKDAANAKREPQEADEFGPWDTTEDEFGSWVDKRDPHHTEAQIAAKEAAAAKKNSKTNKREAHHTEAQIAAKEAAAAKKAANTKPKREPEPQEADEFGPWDTTEDEFGSWVDKREAHHTEAQIAAKEAAAAKKNAHNKREAHHTEAQIAAKEAAAAKKAANHKREASPQEADEFGPWDTTEDEFGSWVDKREPHHTEAQIAAKKAAAAKKAGKPKREASPQEADEFGPWDTTEDEFGSWVDKREAHHTEAQIAAKKAAAKKKGTNA</sequence>
<dbReference type="STRING" id="1196081.A0A364LCH9"/>
<feature type="region of interest" description="Disordered" evidence="1">
    <location>
        <begin position="258"/>
        <end position="407"/>
    </location>
</feature>
<feature type="compositionally biased region" description="Basic and acidic residues" evidence="1">
    <location>
        <begin position="329"/>
        <end position="338"/>
    </location>
</feature>
<feature type="compositionally biased region" description="Low complexity" evidence="1">
    <location>
        <begin position="211"/>
        <end position="221"/>
    </location>
</feature>
<feature type="region of interest" description="Disordered" evidence="1">
    <location>
        <begin position="66"/>
        <end position="246"/>
    </location>
</feature>
<gene>
    <name evidence="3" type="ORF">BHQ10_009528</name>
</gene>
<feature type="compositionally biased region" description="Low complexity" evidence="1">
    <location>
        <begin position="287"/>
        <end position="299"/>
    </location>
</feature>
<proteinExistence type="predicted"/>
<dbReference type="Proteomes" id="UP000249363">
    <property type="component" value="Unassembled WGS sequence"/>
</dbReference>
<evidence type="ECO:0000313" key="3">
    <source>
        <dbReference type="EMBL" id="RAO73516.1"/>
    </source>
</evidence>
<evidence type="ECO:0000313" key="4">
    <source>
        <dbReference type="Proteomes" id="UP000249363"/>
    </source>
</evidence>
<feature type="compositionally biased region" description="Acidic residues" evidence="1">
    <location>
        <begin position="154"/>
        <end position="168"/>
    </location>
</feature>
<keyword evidence="2" id="KW-0732">Signal</keyword>
<feature type="compositionally biased region" description="Low complexity" evidence="1">
    <location>
        <begin position="66"/>
        <end position="75"/>
    </location>
</feature>
<feature type="signal peptide" evidence="2">
    <location>
        <begin position="1"/>
        <end position="22"/>
    </location>
</feature>
<accession>A0A364LCH9</accession>
<evidence type="ECO:0000256" key="1">
    <source>
        <dbReference type="SAM" id="MobiDB-lite"/>
    </source>
</evidence>
<feature type="compositionally biased region" description="Acidic residues" evidence="1">
    <location>
        <begin position="311"/>
        <end position="325"/>
    </location>
</feature>
<name>A0A364LCH9_TALAM</name>
<dbReference type="OrthoDB" id="4899673at2759"/>
<feature type="compositionally biased region" description="Basic residues" evidence="1">
    <location>
        <begin position="398"/>
        <end position="407"/>
    </location>
</feature>
<feature type="compositionally biased region" description="Basic and acidic residues" evidence="1">
    <location>
        <begin position="381"/>
        <end position="390"/>
    </location>
</feature>
<reference evidence="3 4" key="1">
    <citation type="journal article" date="2017" name="Biotechnol. Biofuels">
        <title>Differential beta-glucosidase expression as a function of carbon source availability in Talaromyces amestolkiae: a genomic and proteomic approach.</title>
        <authorList>
            <person name="de Eugenio L.I."/>
            <person name="Mendez-Liter J.A."/>
            <person name="Nieto-Dominguez M."/>
            <person name="Alonso L."/>
            <person name="Gil-Munoz J."/>
            <person name="Barriuso J."/>
            <person name="Prieto A."/>
            <person name="Martinez M.J."/>
        </authorList>
    </citation>
    <scope>NUCLEOTIDE SEQUENCE [LARGE SCALE GENOMIC DNA]</scope>
    <source>
        <strain evidence="3 4">CIB</strain>
    </source>
</reference>
<feature type="compositionally biased region" description="Low complexity" evidence="1">
    <location>
        <begin position="112"/>
        <end position="132"/>
    </location>
</feature>
<comment type="caution">
    <text evidence="3">The sequence shown here is derived from an EMBL/GenBank/DDBJ whole genome shotgun (WGS) entry which is preliminary data.</text>
</comment>
<dbReference type="AlphaFoldDB" id="A0A364LCH9"/>
<feature type="compositionally biased region" description="Acidic residues" evidence="1">
    <location>
        <begin position="232"/>
        <end position="246"/>
    </location>
</feature>
<dbReference type="EMBL" id="MIKG01000025">
    <property type="protein sequence ID" value="RAO73516.1"/>
    <property type="molecule type" value="Genomic_DNA"/>
</dbReference>
<dbReference type="RefSeq" id="XP_040738030.1">
    <property type="nucleotide sequence ID" value="XM_040882453.1"/>
</dbReference>
<evidence type="ECO:0000256" key="2">
    <source>
        <dbReference type="SAM" id="SignalP"/>
    </source>
</evidence>
<feature type="compositionally biased region" description="Low complexity" evidence="1">
    <location>
        <begin position="87"/>
        <end position="99"/>
    </location>
</feature>
<feature type="compositionally biased region" description="Acidic residues" evidence="1">
    <location>
        <begin position="363"/>
        <end position="377"/>
    </location>
</feature>